<evidence type="ECO:0000313" key="5">
    <source>
        <dbReference type="EMBL" id="MBD2858785.1"/>
    </source>
</evidence>
<feature type="domain" description="HTH araC/xylS-type" evidence="4">
    <location>
        <begin position="247"/>
        <end position="344"/>
    </location>
</feature>
<evidence type="ECO:0000256" key="2">
    <source>
        <dbReference type="ARBA" id="ARBA00023125"/>
    </source>
</evidence>
<dbReference type="Gene3D" id="1.10.10.60">
    <property type="entry name" value="Homeodomain-like"/>
    <property type="match status" value="1"/>
</dbReference>
<dbReference type="InterPro" id="IPR032687">
    <property type="entry name" value="AraC-type_N"/>
</dbReference>
<dbReference type="AlphaFoldDB" id="A0A927GVV1"/>
<sequence length="349" mass="39251">MTASKTTATARQESPLRIPGYFLSYAEKFLEENGFESLPLWQAASLAKENFNPILDSVSEAQFQQFILAAKSQYGEPSFGFELGRNINITGFGTLSQALVNCENVRDTTQLMSRYSTLAFPLVKFSCFDTDDGFIVEFDTRSHFQNLNSIIVEILLSTLIPSIQFLTGQAIKPVRADIAFTKPTYWARYQNIIADEIYDNSPRNLIYFPSHVADLPLLTANRTNRAVAIEQCELAMEQKGDISDLPERVISQIRSKLAQSPNALDIARSLNMSERTLRRTLAASDASFRDLLKQAREEMAKFYLSNSAMPITLIAGKLGYQETANFRAAFKSWTGYTPGHWRSEFGHAK</sequence>
<dbReference type="PANTHER" id="PTHR47894">
    <property type="entry name" value="HTH-TYPE TRANSCRIPTIONAL REGULATOR GADX"/>
    <property type="match status" value="1"/>
</dbReference>
<dbReference type="InterPro" id="IPR009057">
    <property type="entry name" value="Homeodomain-like_sf"/>
</dbReference>
<keyword evidence="3" id="KW-0804">Transcription</keyword>
<proteinExistence type="predicted"/>
<gene>
    <name evidence="5" type="ORF">IB286_07150</name>
</gene>
<evidence type="ECO:0000313" key="6">
    <source>
        <dbReference type="Proteomes" id="UP000610558"/>
    </source>
</evidence>
<evidence type="ECO:0000256" key="3">
    <source>
        <dbReference type="ARBA" id="ARBA00023163"/>
    </source>
</evidence>
<comment type="caution">
    <text evidence="5">The sequence shown here is derived from an EMBL/GenBank/DDBJ whole genome shotgun (WGS) entry which is preliminary data.</text>
</comment>
<dbReference type="GO" id="GO:0003700">
    <property type="term" value="F:DNA-binding transcription factor activity"/>
    <property type="evidence" value="ECO:0007669"/>
    <property type="project" value="InterPro"/>
</dbReference>
<dbReference type="SUPFAM" id="SSF46689">
    <property type="entry name" value="Homeodomain-like"/>
    <property type="match status" value="1"/>
</dbReference>
<keyword evidence="6" id="KW-1185">Reference proteome</keyword>
<accession>A0A927GVV1</accession>
<dbReference type="Pfam" id="PF12833">
    <property type="entry name" value="HTH_18"/>
    <property type="match status" value="1"/>
</dbReference>
<keyword evidence="2" id="KW-0238">DNA-binding</keyword>
<dbReference type="SMART" id="SM00342">
    <property type="entry name" value="HTH_ARAC"/>
    <property type="match status" value="1"/>
</dbReference>
<keyword evidence="1" id="KW-0805">Transcription regulation</keyword>
<reference evidence="5" key="1">
    <citation type="submission" date="2020-09" db="EMBL/GenBank/DDBJ databases">
        <authorList>
            <person name="Yoon J.-W."/>
        </authorList>
    </citation>
    <scope>NUCLEOTIDE SEQUENCE</scope>
    <source>
        <strain evidence="5">KMU-158</strain>
    </source>
</reference>
<name>A0A927GVV1_9GAMM</name>
<evidence type="ECO:0000259" key="4">
    <source>
        <dbReference type="PROSITE" id="PS01124"/>
    </source>
</evidence>
<dbReference type="InterPro" id="IPR018060">
    <property type="entry name" value="HTH_AraC"/>
</dbReference>
<dbReference type="Pfam" id="PF12625">
    <property type="entry name" value="Arabinose_bd"/>
    <property type="match status" value="1"/>
</dbReference>
<dbReference type="PROSITE" id="PS01124">
    <property type="entry name" value="HTH_ARAC_FAMILY_2"/>
    <property type="match status" value="1"/>
</dbReference>
<protein>
    <submittedName>
        <fullName evidence="5">AraC family transcriptional regulator ligand-binding domain-containing protein</fullName>
    </submittedName>
</protein>
<evidence type="ECO:0000256" key="1">
    <source>
        <dbReference type="ARBA" id="ARBA00023015"/>
    </source>
</evidence>
<organism evidence="5 6">
    <name type="scientific">Spongiibacter pelagi</name>
    <dbReference type="NCBI Taxonomy" id="2760804"/>
    <lineage>
        <taxon>Bacteria</taxon>
        <taxon>Pseudomonadati</taxon>
        <taxon>Pseudomonadota</taxon>
        <taxon>Gammaproteobacteria</taxon>
        <taxon>Cellvibrionales</taxon>
        <taxon>Spongiibacteraceae</taxon>
        <taxon>Spongiibacter</taxon>
    </lineage>
</organism>
<dbReference type="GO" id="GO:0000976">
    <property type="term" value="F:transcription cis-regulatory region binding"/>
    <property type="evidence" value="ECO:0007669"/>
    <property type="project" value="TreeGrafter"/>
</dbReference>
<dbReference type="Proteomes" id="UP000610558">
    <property type="component" value="Unassembled WGS sequence"/>
</dbReference>
<dbReference type="GO" id="GO:0005829">
    <property type="term" value="C:cytosol"/>
    <property type="evidence" value="ECO:0007669"/>
    <property type="project" value="TreeGrafter"/>
</dbReference>
<dbReference type="EMBL" id="JACXLD010000003">
    <property type="protein sequence ID" value="MBD2858785.1"/>
    <property type="molecule type" value="Genomic_DNA"/>
</dbReference>
<dbReference type="RefSeq" id="WP_190763977.1">
    <property type="nucleotide sequence ID" value="NZ_JACXLD010000003.1"/>
</dbReference>
<dbReference type="PANTHER" id="PTHR47894:SF1">
    <property type="entry name" value="HTH-TYPE TRANSCRIPTIONAL REGULATOR VQSM"/>
    <property type="match status" value="1"/>
</dbReference>